<dbReference type="SUPFAM" id="SSF53448">
    <property type="entry name" value="Nucleotide-diphospho-sugar transferases"/>
    <property type="match status" value="1"/>
</dbReference>
<dbReference type="EMBL" id="PDNW01000029">
    <property type="protein sequence ID" value="PLC48062.1"/>
    <property type="molecule type" value="Genomic_DNA"/>
</dbReference>
<dbReference type="InterPro" id="IPR001173">
    <property type="entry name" value="Glyco_trans_2-like"/>
</dbReference>
<evidence type="ECO:0000313" key="3">
    <source>
        <dbReference type="Proteomes" id="UP000234190"/>
    </source>
</evidence>
<dbReference type="InterPro" id="IPR029044">
    <property type="entry name" value="Nucleotide-diphossugar_trans"/>
</dbReference>
<gene>
    <name evidence="2" type="ORF">CR159_20260</name>
</gene>
<dbReference type="CDD" id="cd04196">
    <property type="entry name" value="GT_2_like_d"/>
    <property type="match status" value="1"/>
</dbReference>
<organism evidence="2 3">
    <name type="scientific">Pollutimonas subterranea</name>
    <dbReference type="NCBI Taxonomy" id="2045210"/>
    <lineage>
        <taxon>Bacteria</taxon>
        <taxon>Pseudomonadati</taxon>
        <taxon>Pseudomonadota</taxon>
        <taxon>Betaproteobacteria</taxon>
        <taxon>Burkholderiales</taxon>
        <taxon>Alcaligenaceae</taxon>
        <taxon>Pollutimonas</taxon>
    </lineage>
</organism>
<dbReference type="AlphaFoldDB" id="A0A2N4TZ74"/>
<dbReference type="RefSeq" id="WP_102075764.1">
    <property type="nucleotide sequence ID" value="NZ_PDNW01000029.1"/>
</dbReference>
<proteinExistence type="predicted"/>
<protein>
    <submittedName>
        <fullName evidence="2">Family 2 glycosyl transferase</fullName>
    </submittedName>
</protein>
<sequence length="279" mass="31365">MQQPLVEILMATYNGAYYLAAQIDSIVGQSYPNWKLIIHDDGSDDGTIELAASYASRLPGHIVILSDSVICGGAKANFAHLMAHATADYIMLADQDDVWLPNKIQDSMRSLLEQETLCGIDTPLAVFTDLAVVDEHLNVVAPSFWAFQNIQPDRLTHSIQNLAVRNCITGCTLLMNKSALRACRPVLPVAVMHDWWCGLKVLQAKGKLIPLHEATVQYRQHSGNVVGARRWGWAGILHKIVQYRQYRGQLMANYMMARHFLPDFNVFSFFIRKIMLAIR</sequence>
<dbReference type="PANTHER" id="PTHR22916:SF3">
    <property type="entry name" value="UDP-GLCNAC:BETAGAL BETA-1,3-N-ACETYLGLUCOSAMINYLTRANSFERASE-LIKE PROTEIN 1"/>
    <property type="match status" value="1"/>
</dbReference>
<reference evidence="2 3" key="1">
    <citation type="submission" date="2017-10" db="EMBL/GenBank/DDBJ databases">
        <title>Two draft genome sequences of Pusillimonas sp. strains isolated from a nitrate- and radionuclide-contaminated groundwater in Russia.</title>
        <authorList>
            <person name="Grouzdev D.S."/>
            <person name="Tourova T.P."/>
            <person name="Goeva M.A."/>
            <person name="Babich T.L."/>
            <person name="Sokolova D.S."/>
            <person name="Abdullin R."/>
            <person name="Poltaraus A.B."/>
            <person name="Toshchakov S.V."/>
            <person name="Nazina T.N."/>
        </authorList>
    </citation>
    <scope>NUCLEOTIDE SEQUENCE [LARGE SCALE GENOMIC DNA]</scope>
    <source>
        <strain evidence="2 3">JR1/69-3-13</strain>
    </source>
</reference>
<dbReference type="PANTHER" id="PTHR22916">
    <property type="entry name" value="GLYCOSYLTRANSFERASE"/>
    <property type="match status" value="1"/>
</dbReference>
<name>A0A2N4TZ74_9BURK</name>
<dbReference type="OrthoDB" id="9802649at2"/>
<dbReference type="Pfam" id="PF00535">
    <property type="entry name" value="Glycos_transf_2"/>
    <property type="match status" value="1"/>
</dbReference>
<accession>A0A2N4TZ74</accession>
<dbReference type="GO" id="GO:0016758">
    <property type="term" value="F:hexosyltransferase activity"/>
    <property type="evidence" value="ECO:0007669"/>
    <property type="project" value="UniProtKB-ARBA"/>
</dbReference>
<feature type="domain" description="Glycosyltransferase 2-like" evidence="1">
    <location>
        <begin position="8"/>
        <end position="176"/>
    </location>
</feature>
<comment type="caution">
    <text evidence="2">The sequence shown here is derived from an EMBL/GenBank/DDBJ whole genome shotgun (WGS) entry which is preliminary data.</text>
</comment>
<dbReference type="Proteomes" id="UP000234190">
    <property type="component" value="Unassembled WGS sequence"/>
</dbReference>
<evidence type="ECO:0000259" key="1">
    <source>
        <dbReference type="Pfam" id="PF00535"/>
    </source>
</evidence>
<keyword evidence="3" id="KW-1185">Reference proteome</keyword>
<dbReference type="Gene3D" id="3.90.550.10">
    <property type="entry name" value="Spore Coat Polysaccharide Biosynthesis Protein SpsA, Chain A"/>
    <property type="match status" value="1"/>
</dbReference>
<keyword evidence="2" id="KW-0808">Transferase</keyword>
<evidence type="ECO:0000313" key="2">
    <source>
        <dbReference type="EMBL" id="PLC48062.1"/>
    </source>
</evidence>